<protein>
    <submittedName>
        <fullName evidence="1">Uncharacterized protein</fullName>
    </submittedName>
</protein>
<gene>
    <name evidence="1" type="ORF">H5410_042629</name>
</gene>
<evidence type="ECO:0000313" key="2">
    <source>
        <dbReference type="Proteomes" id="UP000824120"/>
    </source>
</evidence>
<comment type="caution">
    <text evidence="1">The sequence shown here is derived from an EMBL/GenBank/DDBJ whole genome shotgun (WGS) entry which is preliminary data.</text>
</comment>
<proteinExistence type="predicted"/>
<organism evidence="1 2">
    <name type="scientific">Solanum commersonii</name>
    <name type="common">Commerson's wild potato</name>
    <name type="synonym">Commerson's nightshade</name>
    <dbReference type="NCBI Taxonomy" id="4109"/>
    <lineage>
        <taxon>Eukaryota</taxon>
        <taxon>Viridiplantae</taxon>
        <taxon>Streptophyta</taxon>
        <taxon>Embryophyta</taxon>
        <taxon>Tracheophyta</taxon>
        <taxon>Spermatophyta</taxon>
        <taxon>Magnoliopsida</taxon>
        <taxon>eudicotyledons</taxon>
        <taxon>Gunneridae</taxon>
        <taxon>Pentapetalae</taxon>
        <taxon>asterids</taxon>
        <taxon>lamiids</taxon>
        <taxon>Solanales</taxon>
        <taxon>Solanaceae</taxon>
        <taxon>Solanoideae</taxon>
        <taxon>Solaneae</taxon>
        <taxon>Solanum</taxon>
    </lineage>
</organism>
<accession>A0A9J5XUW2</accession>
<dbReference type="Proteomes" id="UP000824120">
    <property type="component" value="Chromosome 8"/>
</dbReference>
<dbReference type="EMBL" id="JACXVP010000008">
    <property type="protein sequence ID" value="KAG5592115.1"/>
    <property type="molecule type" value="Genomic_DNA"/>
</dbReference>
<dbReference type="AlphaFoldDB" id="A0A9J5XUW2"/>
<reference evidence="1 2" key="1">
    <citation type="submission" date="2020-09" db="EMBL/GenBank/DDBJ databases">
        <title>De no assembly of potato wild relative species, Solanum commersonii.</title>
        <authorList>
            <person name="Cho K."/>
        </authorList>
    </citation>
    <scope>NUCLEOTIDE SEQUENCE [LARGE SCALE GENOMIC DNA]</scope>
    <source>
        <strain evidence="1">LZ3.2</strain>
        <tissue evidence="1">Leaf</tissue>
    </source>
</reference>
<keyword evidence="2" id="KW-1185">Reference proteome</keyword>
<evidence type="ECO:0000313" key="1">
    <source>
        <dbReference type="EMBL" id="KAG5592115.1"/>
    </source>
</evidence>
<name>A0A9J5XUW2_SOLCO</name>
<sequence>MEEKLNRKKKNIVEEANKLFQDSFGVGYKNTISQTLGYKGGSTKAVAFDPRHVSAEASYNVITNIIWDILAQKLPSLEKMNSEIRLTHPISNEKE</sequence>